<gene>
    <name evidence="1" type="ORF">SUNI508_13006</name>
</gene>
<dbReference type="Proteomes" id="UP001408356">
    <property type="component" value="Unassembled WGS sequence"/>
</dbReference>
<dbReference type="PANTHER" id="PTHR37017">
    <property type="entry name" value="AB HYDROLASE-1 DOMAIN-CONTAINING PROTEIN-RELATED"/>
    <property type="match status" value="1"/>
</dbReference>
<evidence type="ECO:0000313" key="2">
    <source>
        <dbReference type="Proteomes" id="UP001408356"/>
    </source>
</evidence>
<name>A0ABR2VEY4_9PEZI</name>
<keyword evidence="2" id="KW-1185">Reference proteome</keyword>
<dbReference type="InterPro" id="IPR029058">
    <property type="entry name" value="AB_hydrolase_fold"/>
</dbReference>
<evidence type="ECO:0000313" key="1">
    <source>
        <dbReference type="EMBL" id="KAK9425472.1"/>
    </source>
</evidence>
<proteinExistence type="predicted"/>
<protein>
    <submittedName>
        <fullName evidence="1">AB hydrolase-1 domain-containing protein</fullName>
    </submittedName>
</protein>
<dbReference type="PANTHER" id="PTHR37017:SF11">
    <property type="entry name" value="ESTERASE_LIPASE_THIOESTERASE DOMAIN-CONTAINING PROTEIN"/>
    <property type="match status" value="1"/>
</dbReference>
<accession>A0ABR2VEY4</accession>
<dbReference type="Gene3D" id="3.40.50.1820">
    <property type="entry name" value="alpha/beta hydrolase"/>
    <property type="match status" value="1"/>
</dbReference>
<dbReference type="GO" id="GO:0016787">
    <property type="term" value="F:hydrolase activity"/>
    <property type="evidence" value="ECO:0007669"/>
    <property type="project" value="UniProtKB-KW"/>
</dbReference>
<organism evidence="1 2">
    <name type="scientific">Seiridium unicorne</name>
    <dbReference type="NCBI Taxonomy" id="138068"/>
    <lineage>
        <taxon>Eukaryota</taxon>
        <taxon>Fungi</taxon>
        <taxon>Dikarya</taxon>
        <taxon>Ascomycota</taxon>
        <taxon>Pezizomycotina</taxon>
        <taxon>Sordariomycetes</taxon>
        <taxon>Xylariomycetidae</taxon>
        <taxon>Amphisphaeriales</taxon>
        <taxon>Sporocadaceae</taxon>
        <taxon>Seiridium</taxon>
    </lineage>
</organism>
<sequence length="98" mass="11026">MDQEQQKPAVLFVHGSWHQPSHFTRVRKVLEDADFPTLFVAHPYGGLITMQAVDKAFGKNLADTFDGNLPPWIVMQDDGMCEPQNPGDVFYHDLQGGQ</sequence>
<comment type="caution">
    <text evidence="1">The sequence shown here is derived from an EMBL/GenBank/DDBJ whole genome shotgun (WGS) entry which is preliminary data.</text>
</comment>
<dbReference type="SUPFAM" id="SSF53474">
    <property type="entry name" value="alpha/beta-Hydrolases"/>
    <property type="match status" value="1"/>
</dbReference>
<keyword evidence="1" id="KW-0378">Hydrolase</keyword>
<dbReference type="InterPro" id="IPR052897">
    <property type="entry name" value="Sec-Metab_Biosynth_Hydrolase"/>
</dbReference>
<dbReference type="EMBL" id="JARVKF010000016">
    <property type="protein sequence ID" value="KAK9425472.1"/>
    <property type="molecule type" value="Genomic_DNA"/>
</dbReference>
<reference evidence="1 2" key="1">
    <citation type="journal article" date="2024" name="J. Plant Pathol.">
        <title>Sequence and assembly of the genome of Seiridium unicorne, isolate CBS 538.82, causal agent of cypress canker disease.</title>
        <authorList>
            <person name="Scali E."/>
            <person name="Rocca G.D."/>
            <person name="Danti R."/>
            <person name="Garbelotto M."/>
            <person name="Barberini S."/>
            <person name="Baroncelli R."/>
            <person name="Emiliani G."/>
        </authorList>
    </citation>
    <scope>NUCLEOTIDE SEQUENCE [LARGE SCALE GENOMIC DNA]</scope>
    <source>
        <strain evidence="1 2">BM-138-508</strain>
    </source>
</reference>